<dbReference type="InterPro" id="IPR006311">
    <property type="entry name" value="TAT_signal"/>
</dbReference>
<accession>A0A0D3KWJ3</accession>
<evidence type="ECO:0000313" key="2">
    <source>
        <dbReference type="Proteomes" id="UP000013827"/>
    </source>
</evidence>
<reference evidence="1" key="2">
    <citation type="submission" date="2024-10" db="UniProtKB">
        <authorList>
            <consortium name="EnsemblProtists"/>
        </authorList>
    </citation>
    <scope>IDENTIFICATION</scope>
</reference>
<dbReference type="PaxDb" id="2903-EOD40128"/>
<dbReference type="OMA" id="IWDELPH"/>
<evidence type="ECO:0000313" key="1">
    <source>
        <dbReference type="EnsemblProtists" id="EOD40128"/>
    </source>
</evidence>
<name>A0A0D3KWJ3_EMIH1</name>
<reference evidence="2" key="1">
    <citation type="journal article" date="2013" name="Nature">
        <title>Pan genome of the phytoplankton Emiliania underpins its global distribution.</title>
        <authorList>
            <person name="Read B.A."/>
            <person name="Kegel J."/>
            <person name="Klute M.J."/>
            <person name="Kuo A."/>
            <person name="Lefebvre S.C."/>
            <person name="Maumus F."/>
            <person name="Mayer C."/>
            <person name="Miller J."/>
            <person name="Monier A."/>
            <person name="Salamov A."/>
            <person name="Young J."/>
            <person name="Aguilar M."/>
            <person name="Claverie J.M."/>
            <person name="Frickenhaus S."/>
            <person name="Gonzalez K."/>
            <person name="Herman E.K."/>
            <person name="Lin Y.C."/>
            <person name="Napier J."/>
            <person name="Ogata H."/>
            <person name="Sarno A.F."/>
            <person name="Shmutz J."/>
            <person name="Schroeder D."/>
            <person name="de Vargas C."/>
            <person name="Verret F."/>
            <person name="von Dassow P."/>
            <person name="Valentin K."/>
            <person name="Van de Peer Y."/>
            <person name="Wheeler G."/>
            <person name="Dacks J.B."/>
            <person name="Delwiche C.F."/>
            <person name="Dyhrman S.T."/>
            <person name="Glockner G."/>
            <person name="John U."/>
            <person name="Richards T."/>
            <person name="Worden A.Z."/>
            <person name="Zhang X."/>
            <person name="Grigoriev I.V."/>
            <person name="Allen A.E."/>
            <person name="Bidle K."/>
            <person name="Borodovsky M."/>
            <person name="Bowler C."/>
            <person name="Brownlee C."/>
            <person name="Cock J.M."/>
            <person name="Elias M."/>
            <person name="Gladyshev V.N."/>
            <person name="Groth M."/>
            <person name="Guda C."/>
            <person name="Hadaegh A."/>
            <person name="Iglesias-Rodriguez M.D."/>
            <person name="Jenkins J."/>
            <person name="Jones B.M."/>
            <person name="Lawson T."/>
            <person name="Leese F."/>
            <person name="Lindquist E."/>
            <person name="Lobanov A."/>
            <person name="Lomsadze A."/>
            <person name="Malik S.B."/>
            <person name="Marsh M.E."/>
            <person name="Mackinder L."/>
            <person name="Mock T."/>
            <person name="Mueller-Roeber B."/>
            <person name="Pagarete A."/>
            <person name="Parker M."/>
            <person name="Probert I."/>
            <person name="Quesneville H."/>
            <person name="Raines C."/>
            <person name="Rensing S.A."/>
            <person name="Riano-Pachon D.M."/>
            <person name="Richier S."/>
            <person name="Rokitta S."/>
            <person name="Shiraiwa Y."/>
            <person name="Soanes D.M."/>
            <person name="van der Giezen M."/>
            <person name="Wahlund T.M."/>
            <person name="Williams B."/>
            <person name="Wilson W."/>
            <person name="Wolfe G."/>
            <person name="Wurch L.L."/>
        </authorList>
    </citation>
    <scope>NUCLEOTIDE SEQUENCE</scope>
</reference>
<proteinExistence type="predicted"/>
<dbReference type="PROSITE" id="PS51318">
    <property type="entry name" value="TAT"/>
    <property type="match status" value="1"/>
</dbReference>
<dbReference type="KEGG" id="ehx:EMIHUDRAFT_222979"/>
<dbReference type="RefSeq" id="XP_005792557.1">
    <property type="nucleotide sequence ID" value="XM_005792500.1"/>
</dbReference>
<evidence type="ECO:0008006" key="3">
    <source>
        <dbReference type="Google" id="ProtNLM"/>
    </source>
</evidence>
<dbReference type="Proteomes" id="UP000013827">
    <property type="component" value="Unassembled WGS sequence"/>
</dbReference>
<organism evidence="1 2">
    <name type="scientific">Emiliania huxleyi (strain CCMP1516)</name>
    <dbReference type="NCBI Taxonomy" id="280463"/>
    <lineage>
        <taxon>Eukaryota</taxon>
        <taxon>Haptista</taxon>
        <taxon>Haptophyta</taxon>
        <taxon>Prymnesiophyceae</taxon>
        <taxon>Isochrysidales</taxon>
        <taxon>Noelaerhabdaceae</taxon>
        <taxon>Emiliania</taxon>
    </lineage>
</organism>
<dbReference type="HOGENOM" id="CLU_919600_0_0_1"/>
<dbReference type="GeneID" id="17285399"/>
<dbReference type="Gene3D" id="3.40.1350.100">
    <property type="match status" value="1"/>
</dbReference>
<sequence length="303" mass="31527">MLHLLCVATAATTRRAVLQHSAGAAATAAAAFALPRSSALAAGGQLSARQLLSDVPVFAITNSKGAPYLTGSDSAGRRTGSFYLSPKEALEQLENVRAFDARASLSILPLGGIWDELPHSSAEAARMLSAAPQPKAGTSTDLRLFQLEPISDERAAVRQVLGKAGAPADGTVPLYWEPSLLIQPDGASEAQRPYFFRLADLQATLAQAEGAPAKPDYRALRLAELVEQEAKGRRGEPSPPLLATAVGAGEPPPLLFVASDAAAVVERTGMNGNAASGAPGEDEQMQRLVDLCLKVPFAKAALT</sequence>
<dbReference type="AlphaFoldDB" id="A0A0D3KWJ3"/>
<keyword evidence="2" id="KW-1185">Reference proteome</keyword>
<dbReference type="EnsemblProtists" id="EOD40128">
    <property type="protein sequence ID" value="EOD40128"/>
    <property type="gene ID" value="EMIHUDRAFT_222979"/>
</dbReference>
<protein>
    <recommendedName>
        <fullName evidence="3">Pyridoxamine 5'-phosphate oxidase putative domain-containing protein</fullName>
    </recommendedName>
</protein>